<accession>A0A812IFU6</accession>
<evidence type="ECO:0000313" key="2">
    <source>
        <dbReference type="Proteomes" id="UP000604046"/>
    </source>
</evidence>
<evidence type="ECO:0000313" key="1">
    <source>
        <dbReference type="EMBL" id="CAE7033729.1"/>
    </source>
</evidence>
<name>A0A812IFU6_9DINO</name>
<protein>
    <submittedName>
        <fullName evidence="1">Uncharacterized protein</fullName>
    </submittedName>
</protein>
<sequence>MVEATHRREDLQHSKALTCYCSLPACSSVFSLRISARYPPAAELQHIHWIAIFQRSEASPAQESRALLTTANHWSFAAHSVLYQPQMLWAKLTCVQMFFFREYPLSKPASAIAKCTSNKQVRETDS</sequence>
<dbReference type="Proteomes" id="UP000604046">
    <property type="component" value="Unassembled WGS sequence"/>
</dbReference>
<gene>
    <name evidence="1" type="ORF">SNAT2548_LOCUS4041</name>
</gene>
<dbReference type="EMBL" id="CAJNDS010000247">
    <property type="protein sequence ID" value="CAE7033729.1"/>
    <property type="molecule type" value="Genomic_DNA"/>
</dbReference>
<comment type="caution">
    <text evidence="1">The sequence shown here is derived from an EMBL/GenBank/DDBJ whole genome shotgun (WGS) entry which is preliminary data.</text>
</comment>
<keyword evidence="2" id="KW-1185">Reference proteome</keyword>
<organism evidence="1 2">
    <name type="scientific">Symbiodinium natans</name>
    <dbReference type="NCBI Taxonomy" id="878477"/>
    <lineage>
        <taxon>Eukaryota</taxon>
        <taxon>Sar</taxon>
        <taxon>Alveolata</taxon>
        <taxon>Dinophyceae</taxon>
        <taxon>Suessiales</taxon>
        <taxon>Symbiodiniaceae</taxon>
        <taxon>Symbiodinium</taxon>
    </lineage>
</organism>
<reference evidence="1" key="1">
    <citation type="submission" date="2021-02" db="EMBL/GenBank/DDBJ databases">
        <authorList>
            <person name="Dougan E. K."/>
            <person name="Rhodes N."/>
            <person name="Thang M."/>
            <person name="Chan C."/>
        </authorList>
    </citation>
    <scope>NUCLEOTIDE SEQUENCE</scope>
</reference>
<proteinExistence type="predicted"/>
<dbReference type="AlphaFoldDB" id="A0A812IFU6"/>